<keyword evidence="5" id="KW-0963">Cytoplasm</keyword>
<dbReference type="InterPro" id="IPR059031">
    <property type="entry name" value="SH3_20"/>
</dbReference>
<evidence type="ECO:0000256" key="5">
    <source>
        <dbReference type="ARBA" id="ARBA00022490"/>
    </source>
</evidence>
<reference evidence="16" key="1">
    <citation type="submission" date="2021-01" db="UniProtKB">
        <authorList>
            <consortium name="EnsemblMetazoa"/>
        </authorList>
    </citation>
    <scope>IDENTIFICATION</scope>
</reference>
<feature type="compositionally biased region" description="Low complexity" evidence="13">
    <location>
        <begin position="730"/>
        <end position="753"/>
    </location>
</feature>
<keyword evidence="3 11" id="KW-0728">SH3 domain</keyword>
<dbReference type="Proteomes" id="UP000002358">
    <property type="component" value="Chromosome 1"/>
</dbReference>
<dbReference type="PANTHER" id="PTHR15135">
    <property type="entry name" value="STAC"/>
    <property type="match status" value="1"/>
</dbReference>
<feature type="region of interest" description="Disordered" evidence="13">
    <location>
        <begin position="724"/>
        <end position="756"/>
    </location>
</feature>
<evidence type="ECO:0000256" key="7">
    <source>
        <dbReference type="ARBA" id="ARBA00022737"/>
    </source>
</evidence>
<evidence type="ECO:0000259" key="15">
    <source>
        <dbReference type="PROSITE" id="PS50081"/>
    </source>
</evidence>
<feature type="coiled-coil region" evidence="12">
    <location>
        <begin position="348"/>
        <end position="378"/>
    </location>
</feature>
<dbReference type="Gene3D" id="2.30.30.40">
    <property type="entry name" value="SH3 Domains"/>
    <property type="match status" value="1"/>
</dbReference>
<evidence type="ECO:0000313" key="16">
    <source>
        <dbReference type="EnsemblMetazoa" id="XP_031785201"/>
    </source>
</evidence>
<dbReference type="KEGG" id="nvi:100116062"/>
<feature type="compositionally biased region" description="Low complexity" evidence="13">
    <location>
        <begin position="608"/>
        <end position="637"/>
    </location>
</feature>
<keyword evidence="10" id="KW-0472">Membrane</keyword>
<dbReference type="GO" id="GO:1903078">
    <property type="term" value="P:positive regulation of protein localization to plasma membrane"/>
    <property type="evidence" value="ECO:0007669"/>
    <property type="project" value="TreeGrafter"/>
</dbReference>
<dbReference type="InterPro" id="IPR001452">
    <property type="entry name" value="SH3_domain"/>
</dbReference>
<dbReference type="OrthoDB" id="6250593at2759"/>
<dbReference type="RefSeq" id="XP_031785201.1">
    <property type="nucleotide sequence ID" value="XM_031929341.2"/>
</dbReference>
<dbReference type="GO" id="GO:0003009">
    <property type="term" value="P:skeletal muscle contraction"/>
    <property type="evidence" value="ECO:0007669"/>
    <property type="project" value="TreeGrafter"/>
</dbReference>
<feature type="domain" description="Phorbol-ester/DAG-type" evidence="15">
    <location>
        <begin position="494"/>
        <end position="545"/>
    </location>
</feature>
<name>A0A7M7QE40_NASVI</name>
<dbReference type="InterPro" id="IPR039688">
    <property type="entry name" value="STAC1/2/3"/>
</dbReference>
<keyword evidence="9" id="KW-0862">Zinc</keyword>
<evidence type="ECO:0000256" key="12">
    <source>
        <dbReference type="SAM" id="Coils"/>
    </source>
</evidence>
<dbReference type="GeneID" id="100116062"/>
<keyword evidence="6" id="KW-0479">Metal-binding</keyword>
<feature type="domain" description="SH3" evidence="14">
    <location>
        <begin position="759"/>
        <end position="819"/>
    </location>
</feature>
<proteinExistence type="predicted"/>
<dbReference type="InterPro" id="IPR027267">
    <property type="entry name" value="AH/BAR_dom_sf"/>
</dbReference>
<evidence type="ECO:0000313" key="17">
    <source>
        <dbReference type="Proteomes" id="UP000002358"/>
    </source>
</evidence>
<dbReference type="SMR" id="A0A7M7QE40"/>
<dbReference type="EnsemblMetazoa" id="XM_031929341">
    <property type="protein sequence ID" value="XP_031785201"/>
    <property type="gene ID" value="LOC100116062"/>
</dbReference>
<evidence type="ECO:0000256" key="10">
    <source>
        <dbReference type="ARBA" id="ARBA00023136"/>
    </source>
</evidence>
<dbReference type="PROSITE" id="PS00479">
    <property type="entry name" value="ZF_DAG_PE_1"/>
    <property type="match status" value="1"/>
</dbReference>
<dbReference type="SMART" id="SM00326">
    <property type="entry name" value="SH3"/>
    <property type="match status" value="1"/>
</dbReference>
<evidence type="ECO:0000256" key="4">
    <source>
        <dbReference type="ARBA" id="ARBA00022475"/>
    </source>
</evidence>
<dbReference type="GO" id="GO:0005737">
    <property type="term" value="C:cytoplasm"/>
    <property type="evidence" value="ECO:0007669"/>
    <property type="project" value="UniProtKB-SubCell"/>
</dbReference>
<comment type="subcellular location">
    <subcellularLocation>
        <location evidence="1">Cell membrane</location>
        <location evidence="1">Sarcolemma</location>
        <topology evidence="1">Peripheral membrane protein</topology>
        <orientation evidence="1">Cytoplasmic side</orientation>
    </subcellularLocation>
    <subcellularLocation>
        <location evidence="2">Cytoplasm</location>
    </subcellularLocation>
</comment>
<dbReference type="PROSITE" id="PS50002">
    <property type="entry name" value="SH3"/>
    <property type="match status" value="1"/>
</dbReference>
<evidence type="ECO:0000256" key="13">
    <source>
        <dbReference type="SAM" id="MobiDB-lite"/>
    </source>
</evidence>
<feature type="region of interest" description="Disordered" evidence="13">
    <location>
        <begin position="305"/>
        <end position="325"/>
    </location>
</feature>
<dbReference type="GO" id="GO:0008270">
    <property type="term" value="F:zinc ion binding"/>
    <property type="evidence" value="ECO:0007669"/>
    <property type="project" value="UniProtKB-KW"/>
</dbReference>
<dbReference type="CDD" id="cd00174">
    <property type="entry name" value="SH3"/>
    <property type="match status" value="1"/>
</dbReference>
<sequence length="890" mass="97910">MFCRHVSKAAVAAEKEDCSTKAPCGDECCAKRAIMQNNRNLLDEGANPLKDLTHANLNEPLKQHNANAVKLVQTVSEFAQALGGAMECHGQNVIRLVDDFRGRTSDSRGDTNGMRRVWDSLLRQVEADAAAHLELASVLQQQLSRPALEGCFHRKVQHRKVFTHRDAYEQVVAKTEEKLQRARAEYKRAYGALLAAPETSQDSELKRAYLEAHNAYVLQLRATNAISERYQFHCLPGLLGEVAEVYEELCGLTCTCVSGISEAAGDRVAEQIKRYQALAKEVKVVNPQSDLQVLARSLSSVAQPRKPPRRLFVPPSPPEQTSSERINSVPALRDELVPTGSGTLGMMEEDLKLEADRLAQEIAHLQDALDTLNRMQRKSAEGNLYTKVAELQEDISMKRFDLGVAQLQLAAVHAQKELFGGGAEAAQPDGTGNRKMSNGSTGSNTKHKWLKAFKSLKTTPTTPPPNEKGKQAMYHAVSSVVAMSRKNLEAESGGHQWREYTYRKITPCDACGQVLRGHARQGFRCRNCKANAHADCMSSVQPANCPSLLPKRTAGIPLLRRQKSTAPPVDETPSSEQNVDAIYQVLKQAGEIRGNSTNSPPTPPTADHPPSGAAPSSSARTTTSSQPCSSSTSAPHSPQRRRERLNLRMKSLSLDSPEGSAHVRHRTPRDYHNSGQRGESTPPRRSDSGSINRLSAPCSPGQSIHGIHKQHLRGTIRMSSVELPDDNEKSYSSASTSPCPSPHLNNQNHLNPPGKRVLPPNNLYVVLYNFEARHRDELDLKAGYKITVIDKSDKDWWKGKCLGGRAGFFPSTYVMRVESGQKTLQVTRNLQLADQTTLLRDQIVVQVGDEVEGVAMVRCATDVLSSGQAGKDGEVRYKEILCPLKYLQEV</sequence>
<feature type="compositionally biased region" description="Polar residues" evidence="13">
    <location>
        <begin position="434"/>
        <end position="444"/>
    </location>
</feature>
<keyword evidence="4" id="KW-1003">Cell membrane</keyword>
<evidence type="ECO:0000256" key="8">
    <source>
        <dbReference type="ARBA" id="ARBA00022771"/>
    </source>
</evidence>
<dbReference type="CDD" id="cd20817">
    <property type="entry name" value="C1_Stac"/>
    <property type="match status" value="1"/>
</dbReference>
<dbReference type="Gene3D" id="3.30.60.20">
    <property type="match status" value="1"/>
</dbReference>
<dbReference type="FunFam" id="3.30.60.20:FF:000022">
    <property type="entry name" value="SH3 and cysteine-rich domain-containing protein 3 isoform 2"/>
    <property type="match status" value="1"/>
</dbReference>
<dbReference type="PANTHER" id="PTHR15135:SF7">
    <property type="entry name" value="STAC-LIKE, ISOFORM J"/>
    <property type="match status" value="1"/>
</dbReference>
<dbReference type="Gene3D" id="1.20.1270.60">
    <property type="entry name" value="Arfaptin homology (AH) domain/BAR domain"/>
    <property type="match status" value="1"/>
</dbReference>
<dbReference type="InParanoid" id="A0A7M7QE40"/>
<feature type="region of interest" description="Disordered" evidence="13">
    <location>
        <begin position="556"/>
        <end position="578"/>
    </location>
</feature>
<accession>A0A7M7QE40</accession>
<keyword evidence="17" id="KW-1185">Reference proteome</keyword>
<dbReference type="AlphaFoldDB" id="A0A7M7QE40"/>
<dbReference type="CTD" id="5740318"/>
<feature type="coiled-coil region" evidence="12">
    <location>
        <begin position="165"/>
        <end position="192"/>
    </location>
</feature>
<dbReference type="Pfam" id="PF00018">
    <property type="entry name" value="SH3_1"/>
    <property type="match status" value="1"/>
</dbReference>
<evidence type="ECO:0000256" key="6">
    <source>
        <dbReference type="ARBA" id="ARBA00022723"/>
    </source>
</evidence>
<organism evidence="16 17">
    <name type="scientific">Nasonia vitripennis</name>
    <name type="common">Parasitic wasp</name>
    <dbReference type="NCBI Taxonomy" id="7425"/>
    <lineage>
        <taxon>Eukaryota</taxon>
        <taxon>Metazoa</taxon>
        <taxon>Ecdysozoa</taxon>
        <taxon>Arthropoda</taxon>
        <taxon>Hexapoda</taxon>
        <taxon>Insecta</taxon>
        <taxon>Pterygota</taxon>
        <taxon>Neoptera</taxon>
        <taxon>Endopterygota</taxon>
        <taxon>Hymenoptera</taxon>
        <taxon>Apocrita</taxon>
        <taxon>Proctotrupomorpha</taxon>
        <taxon>Chalcidoidea</taxon>
        <taxon>Pteromalidae</taxon>
        <taxon>Pteromalinae</taxon>
        <taxon>Nasonia</taxon>
    </lineage>
</organism>
<feature type="region of interest" description="Disordered" evidence="13">
    <location>
        <begin position="422"/>
        <end position="445"/>
    </location>
</feature>
<dbReference type="InterPro" id="IPR002219">
    <property type="entry name" value="PKC_DAG/PE"/>
</dbReference>
<dbReference type="SUPFAM" id="SSF103657">
    <property type="entry name" value="BAR/IMD domain-like"/>
    <property type="match status" value="1"/>
</dbReference>
<dbReference type="SUPFAM" id="SSF50044">
    <property type="entry name" value="SH3-domain"/>
    <property type="match status" value="1"/>
</dbReference>
<keyword evidence="8" id="KW-0863">Zinc-finger</keyword>
<keyword evidence="12" id="KW-0175">Coiled coil</keyword>
<protein>
    <submittedName>
        <fullName evidence="16">Uncharacterized protein</fullName>
    </submittedName>
</protein>
<feature type="region of interest" description="Disordered" evidence="13">
    <location>
        <begin position="592"/>
        <end position="705"/>
    </location>
</feature>
<dbReference type="PROSITE" id="PS50081">
    <property type="entry name" value="ZF_DAG_PE_2"/>
    <property type="match status" value="1"/>
</dbReference>
<dbReference type="Pfam" id="PF00130">
    <property type="entry name" value="C1_1"/>
    <property type="match status" value="1"/>
</dbReference>
<evidence type="ECO:0000256" key="2">
    <source>
        <dbReference type="ARBA" id="ARBA00004496"/>
    </source>
</evidence>
<evidence type="ECO:0000256" key="9">
    <source>
        <dbReference type="ARBA" id="ARBA00022833"/>
    </source>
</evidence>
<dbReference type="InterPro" id="IPR046349">
    <property type="entry name" value="C1-like_sf"/>
</dbReference>
<evidence type="ECO:0000256" key="3">
    <source>
        <dbReference type="ARBA" id="ARBA00022443"/>
    </source>
</evidence>
<dbReference type="GO" id="GO:0042383">
    <property type="term" value="C:sarcolemma"/>
    <property type="evidence" value="ECO:0007669"/>
    <property type="project" value="UniProtKB-SubCell"/>
</dbReference>
<dbReference type="FunFam" id="2.30.30.40:FF:000221">
    <property type="entry name" value="SH3 and cysteine-rich domain-containing protein 2"/>
    <property type="match status" value="1"/>
</dbReference>
<dbReference type="Pfam" id="PF26085">
    <property type="entry name" value="SH3_20"/>
    <property type="match status" value="1"/>
</dbReference>
<dbReference type="InterPro" id="IPR036028">
    <property type="entry name" value="SH3-like_dom_sf"/>
</dbReference>
<evidence type="ECO:0000256" key="11">
    <source>
        <dbReference type="PROSITE-ProRule" id="PRU00192"/>
    </source>
</evidence>
<dbReference type="SUPFAM" id="SSF57889">
    <property type="entry name" value="Cysteine-rich domain"/>
    <property type="match status" value="1"/>
</dbReference>
<evidence type="ECO:0000259" key="14">
    <source>
        <dbReference type="PROSITE" id="PS50002"/>
    </source>
</evidence>
<keyword evidence="7" id="KW-0677">Repeat</keyword>
<dbReference type="SMART" id="SM00109">
    <property type="entry name" value="C1"/>
    <property type="match status" value="1"/>
</dbReference>
<evidence type="ECO:0000256" key="1">
    <source>
        <dbReference type="ARBA" id="ARBA00004278"/>
    </source>
</evidence>
<dbReference type="PRINTS" id="PR00452">
    <property type="entry name" value="SH3DOMAIN"/>
</dbReference>